<dbReference type="EMBL" id="JAULSO010000005">
    <property type="protein sequence ID" value="KAK3682340.1"/>
    <property type="molecule type" value="Genomic_DNA"/>
</dbReference>
<keyword evidence="5" id="KW-1185">Reference proteome</keyword>
<feature type="compositionally biased region" description="Basic residues" evidence="1">
    <location>
        <begin position="101"/>
        <end position="113"/>
    </location>
</feature>
<feature type="signal peptide" evidence="3">
    <location>
        <begin position="1"/>
        <end position="22"/>
    </location>
</feature>
<keyword evidence="2" id="KW-0812">Transmembrane</keyword>
<name>A0AAE0X0V9_9PEZI</name>
<evidence type="ECO:0000256" key="2">
    <source>
        <dbReference type="SAM" id="Phobius"/>
    </source>
</evidence>
<feature type="transmembrane region" description="Helical" evidence="2">
    <location>
        <begin position="43"/>
        <end position="63"/>
    </location>
</feature>
<keyword evidence="2" id="KW-0472">Membrane</keyword>
<keyword evidence="2" id="KW-1133">Transmembrane helix</keyword>
<keyword evidence="3" id="KW-0732">Signal</keyword>
<organism evidence="4 5">
    <name type="scientific">Podospora appendiculata</name>
    <dbReference type="NCBI Taxonomy" id="314037"/>
    <lineage>
        <taxon>Eukaryota</taxon>
        <taxon>Fungi</taxon>
        <taxon>Dikarya</taxon>
        <taxon>Ascomycota</taxon>
        <taxon>Pezizomycotina</taxon>
        <taxon>Sordariomycetes</taxon>
        <taxon>Sordariomycetidae</taxon>
        <taxon>Sordariales</taxon>
        <taxon>Podosporaceae</taxon>
        <taxon>Podospora</taxon>
    </lineage>
</organism>
<evidence type="ECO:0008006" key="6">
    <source>
        <dbReference type="Google" id="ProtNLM"/>
    </source>
</evidence>
<comment type="caution">
    <text evidence="4">The sequence shown here is derived from an EMBL/GenBank/DDBJ whole genome shotgun (WGS) entry which is preliminary data.</text>
</comment>
<evidence type="ECO:0000256" key="1">
    <source>
        <dbReference type="SAM" id="MobiDB-lite"/>
    </source>
</evidence>
<gene>
    <name evidence="4" type="ORF">B0T22DRAFT_281439</name>
</gene>
<reference evidence="4" key="2">
    <citation type="submission" date="2023-06" db="EMBL/GenBank/DDBJ databases">
        <authorList>
            <consortium name="Lawrence Berkeley National Laboratory"/>
            <person name="Haridas S."/>
            <person name="Hensen N."/>
            <person name="Bonometti L."/>
            <person name="Westerberg I."/>
            <person name="Brannstrom I.O."/>
            <person name="Guillou S."/>
            <person name="Cros-Aarteil S."/>
            <person name="Calhoun S."/>
            <person name="Kuo A."/>
            <person name="Mondo S."/>
            <person name="Pangilinan J."/>
            <person name="Riley R."/>
            <person name="Labutti K."/>
            <person name="Andreopoulos B."/>
            <person name="Lipzen A."/>
            <person name="Chen C."/>
            <person name="Yanf M."/>
            <person name="Daum C."/>
            <person name="Ng V."/>
            <person name="Clum A."/>
            <person name="Steindorff A."/>
            <person name="Ohm R."/>
            <person name="Martin F."/>
            <person name="Silar P."/>
            <person name="Natvig D."/>
            <person name="Lalanne C."/>
            <person name="Gautier V."/>
            <person name="Ament-Velasquez S.L."/>
            <person name="Kruys A."/>
            <person name="Hutchinson M.I."/>
            <person name="Powell A.J."/>
            <person name="Barry K."/>
            <person name="Miller A.N."/>
            <person name="Grigoriev I.V."/>
            <person name="Debuchy R."/>
            <person name="Gladieux P."/>
            <person name="Thoren M.H."/>
            <person name="Johannesson H."/>
        </authorList>
    </citation>
    <scope>NUCLEOTIDE SEQUENCE</scope>
    <source>
        <strain evidence="4">CBS 314.62</strain>
    </source>
</reference>
<protein>
    <recommendedName>
        <fullName evidence="6">Secreted protein</fullName>
    </recommendedName>
</protein>
<feature type="transmembrane region" description="Helical" evidence="2">
    <location>
        <begin position="75"/>
        <end position="94"/>
    </location>
</feature>
<sequence>MWTGSRLLLVLAIFLTNLPMRSYILDCSTPSAHHPPQHKFHGFKVWAVPVALSCLPVLTIPGGRPAAPGPPRRSLLGTLALHSNFLGFGLPGLATFTRRTPRVPIPRRLRHPSKLHEKSPS</sequence>
<dbReference type="AlphaFoldDB" id="A0AAE0X0V9"/>
<evidence type="ECO:0000313" key="5">
    <source>
        <dbReference type="Proteomes" id="UP001270362"/>
    </source>
</evidence>
<dbReference type="Proteomes" id="UP001270362">
    <property type="component" value="Unassembled WGS sequence"/>
</dbReference>
<reference evidence="4" key="1">
    <citation type="journal article" date="2023" name="Mol. Phylogenet. Evol.">
        <title>Genome-scale phylogeny and comparative genomics of the fungal order Sordariales.</title>
        <authorList>
            <person name="Hensen N."/>
            <person name="Bonometti L."/>
            <person name="Westerberg I."/>
            <person name="Brannstrom I.O."/>
            <person name="Guillou S."/>
            <person name="Cros-Aarteil S."/>
            <person name="Calhoun S."/>
            <person name="Haridas S."/>
            <person name="Kuo A."/>
            <person name="Mondo S."/>
            <person name="Pangilinan J."/>
            <person name="Riley R."/>
            <person name="LaButti K."/>
            <person name="Andreopoulos B."/>
            <person name="Lipzen A."/>
            <person name="Chen C."/>
            <person name="Yan M."/>
            <person name="Daum C."/>
            <person name="Ng V."/>
            <person name="Clum A."/>
            <person name="Steindorff A."/>
            <person name="Ohm R.A."/>
            <person name="Martin F."/>
            <person name="Silar P."/>
            <person name="Natvig D.O."/>
            <person name="Lalanne C."/>
            <person name="Gautier V."/>
            <person name="Ament-Velasquez S.L."/>
            <person name="Kruys A."/>
            <person name="Hutchinson M.I."/>
            <person name="Powell A.J."/>
            <person name="Barry K."/>
            <person name="Miller A.N."/>
            <person name="Grigoriev I.V."/>
            <person name="Debuchy R."/>
            <person name="Gladieux P."/>
            <person name="Hiltunen Thoren M."/>
            <person name="Johannesson H."/>
        </authorList>
    </citation>
    <scope>NUCLEOTIDE SEQUENCE</scope>
    <source>
        <strain evidence="4">CBS 314.62</strain>
    </source>
</reference>
<evidence type="ECO:0000256" key="3">
    <source>
        <dbReference type="SAM" id="SignalP"/>
    </source>
</evidence>
<feature type="region of interest" description="Disordered" evidence="1">
    <location>
        <begin position="101"/>
        <end position="121"/>
    </location>
</feature>
<feature type="chain" id="PRO_5042227847" description="Secreted protein" evidence="3">
    <location>
        <begin position="23"/>
        <end position="121"/>
    </location>
</feature>
<accession>A0AAE0X0V9</accession>
<proteinExistence type="predicted"/>
<evidence type="ECO:0000313" key="4">
    <source>
        <dbReference type="EMBL" id="KAK3682340.1"/>
    </source>
</evidence>